<protein>
    <submittedName>
        <fullName evidence="3">Uncharacterized protein</fullName>
    </submittedName>
</protein>
<accession>A0A1B7M082</accession>
<name>A0A1B7M082_9MICC</name>
<reference evidence="3 4" key="1">
    <citation type="submission" date="2016-04" db="EMBL/GenBank/DDBJ databases">
        <title>First whole genome shotgun sequence of the bacterium Enteractinococcus sp. strain UASWS1574.</title>
        <authorList>
            <person name="Crovadore J."/>
            <person name="Chablais R."/>
            <person name="Lefort F."/>
        </authorList>
    </citation>
    <scope>NUCLEOTIDE SEQUENCE [LARGE SCALE GENOMIC DNA]</scope>
    <source>
        <strain evidence="3 4">UASWS1574</strain>
    </source>
</reference>
<dbReference type="Proteomes" id="UP000078292">
    <property type="component" value="Unassembled WGS sequence"/>
</dbReference>
<evidence type="ECO:0000256" key="2">
    <source>
        <dbReference type="SAM" id="SignalP"/>
    </source>
</evidence>
<organism evidence="3 4">
    <name type="scientific">Enteractinococcus helveticum</name>
    <dbReference type="NCBI Taxonomy" id="1837282"/>
    <lineage>
        <taxon>Bacteria</taxon>
        <taxon>Bacillati</taxon>
        <taxon>Actinomycetota</taxon>
        <taxon>Actinomycetes</taxon>
        <taxon>Micrococcales</taxon>
        <taxon>Micrococcaceae</taxon>
    </lineage>
</organism>
<keyword evidence="2" id="KW-0732">Signal</keyword>
<feature type="region of interest" description="Disordered" evidence="1">
    <location>
        <begin position="25"/>
        <end position="54"/>
    </location>
</feature>
<dbReference type="RefSeq" id="WP_043057636.1">
    <property type="nucleotide sequence ID" value="NZ_LXEY01000016.1"/>
</dbReference>
<evidence type="ECO:0000313" key="4">
    <source>
        <dbReference type="Proteomes" id="UP000078292"/>
    </source>
</evidence>
<evidence type="ECO:0000313" key="3">
    <source>
        <dbReference type="EMBL" id="OAV61479.1"/>
    </source>
</evidence>
<feature type="chain" id="PRO_5008597186" evidence="2">
    <location>
        <begin position="27"/>
        <end position="106"/>
    </location>
</feature>
<evidence type="ECO:0000256" key="1">
    <source>
        <dbReference type="SAM" id="MobiDB-lite"/>
    </source>
</evidence>
<feature type="signal peptide" evidence="2">
    <location>
        <begin position="1"/>
        <end position="26"/>
    </location>
</feature>
<dbReference type="AlphaFoldDB" id="A0A1B7M082"/>
<gene>
    <name evidence="3" type="ORF">A6F49_08520</name>
</gene>
<keyword evidence="4" id="KW-1185">Reference proteome</keyword>
<dbReference type="STRING" id="1837282.A6F49_08520"/>
<sequence>MKLSRLRVLSAIAAVGLIFSAAPAHATDAKPDPSAPIIVKPDPSDRIPHPRPPRIPPCPIKPAPPGWAVPLYCEIGPIIPIPGPPREIIDPIPGPVVPGPIVPVEM</sequence>
<comment type="caution">
    <text evidence="3">The sequence shown here is derived from an EMBL/GenBank/DDBJ whole genome shotgun (WGS) entry which is preliminary data.</text>
</comment>
<dbReference type="EMBL" id="LXEY01000016">
    <property type="protein sequence ID" value="OAV61479.1"/>
    <property type="molecule type" value="Genomic_DNA"/>
</dbReference>
<proteinExistence type="predicted"/>